<name>A0ABU5T0N6_9MICC</name>
<dbReference type="EC" id="3.-.-.-" evidence="5"/>
<dbReference type="EMBL" id="JAYGGQ010000001">
    <property type="protein sequence ID" value="MEA5453223.1"/>
    <property type="molecule type" value="Genomic_DNA"/>
</dbReference>
<keyword evidence="1 5" id="KW-0378">Hydrolase</keyword>
<dbReference type="InterPro" id="IPR022712">
    <property type="entry name" value="Beta_Casp"/>
</dbReference>
<dbReference type="CDD" id="cd16295">
    <property type="entry name" value="TTHA0252-CPSF-like_MBL-fold"/>
    <property type="match status" value="1"/>
</dbReference>
<organism evidence="5 6">
    <name type="scientific">Sinomonas terricola</name>
    <dbReference type="NCBI Taxonomy" id="3110330"/>
    <lineage>
        <taxon>Bacteria</taxon>
        <taxon>Bacillati</taxon>
        <taxon>Actinomycetota</taxon>
        <taxon>Actinomycetes</taxon>
        <taxon>Micrococcales</taxon>
        <taxon>Micrococcaceae</taxon>
        <taxon>Sinomonas</taxon>
    </lineage>
</organism>
<dbReference type="SMART" id="SM00849">
    <property type="entry name" value="Lactamase_B"/>
    <property type="match status" value="1"/>
</dbReference>
<gene>
    <name evidence="5" type="ORF">SPF06_00675</name>
</gene>
<dbReference type="PANTHER" id="PTHR11203:SF37">
    <property type="entry name" value="INTEGRATOR COMPLEX SUBUNIT 11"/>
    <property type="match status" value="1"/>
</dbReference>
<evidence type="ECO:0000259" key="3">
    <source>
        <dbReference type="SMART" id="SM00849"/>
    </source>
</evidence>
<dbReference type="Proteomes" id="UP001304769">
    <property type="component" value="Unassembled WGS sequence"/>
</dbReference>
<comment type="caution">
    <text evidence="5">The sequence shown here is derived from an EMBL/GenBank/DDBJ whole genome shotgun (WGS) entry which is preliminary data.</text>
</comment>
<evidence type="ECO:0000259" key="4">
    <source>
        <dbReference type="SMART" id="SM01027"/>
    </source>
</evidence>
<dbReference type="SMART" id="SM01027">
    <property type="entry name" value="Beta-Casp"/>
    <property type="match status" value="1"/>
</dbReference>
<proteinExistence type="predicted"/>
<dbReference type="PANTHER" id="PTHR11203">
    <property type="entry name" value="CLEAVAGE AND POLYADENYLATION SPECIFICITY FACTOR FAMILY MEMBER"/>
    <property type="match status" value="1"/>
</dbReference>
<dbReference type="InterPro" id="IPR001279">
    <property type="entry name" value="Metallo-B-lactamas"/>
</dbReference>
<feature type="domain" description="Metallo-beta-lactamase" evidence="3">
    <location>
        <begin position="18"/>
        <end position="240"/>
    </location>
</feature>
<feature type="domain" description="Beta-Casp" evidence="4">
    <location>
        <begin position="252"/>
        <end position="371"/>
    </location>
</feature>
<dbReference type="Pfam" id="PF10996">
    <property type="entry name" value="Beta-Casp"/>
    <property type="match status" value="1"/>
</dbReference>
<dbReference type="SUPFAM" id="SSF56281">
    <property type="entry name" value="Metallo-hydrolase/oxidoreductase"/>
    <property type="match status" value="1"/>
</dbReference>
<dbReference type="InterPro" id="IPR050698">
    <property type="entry name" value="MBL"/>
</dbReference>
<evidence type="ECO:0000256" key="2">
    <source>
        <dbReference type="SAM" id="MobiDB-lite"/>
    </source>
</evidence>
<reference evidence="5 6" key="1">
    <citation type="submission" date="2023-12" db="EMBL/GenBank/DDBJ databases">
        <title>Sinomonas terricola sp. nov, isolated from litchi orchard soil in Guangdong, PR China.</title>
        <authorList>
            <person name="Jiaxin W."/>
            <person name="Yang Z."/>
            <person name="Honghui Z."/>
        </authorList>
    </citation>
    <scope>NUCLEOTIDE SEQUENCE [LARGE SCALE GENOMIC DNA]</scope>
    <source>
        <strain evidence="5 6">JGH33</strain>
    </source>
</reference>
<dbReference type="Pfam" id="PF00753">
    <property type="entry name" value="Lactamase_B"/>
    <property type="match status" value="1"/>
</dbReference>
<accession>A0ABU5T0N6</accession>
<evidence type="ECO:0000256" key="1">
    <source>
        <dbReference type="ARBA" id="ARBA00022801"/>
    </source>
</evidence>
<dbReference type="Gene3D" id="3.60.15.10">
    <property type="entry name" value="Ribonuclease Z/Hydroxyacylglutathione hydrolase-like"/>
    <property type="match status" value="1"/>
</dbReference>
<evidence type="ECO:0000313" key="6">
    <source>
        <dbReference type="Proteomes" id="UP001304769"/>
    </source>
</evidence>
<sequence>MDDDGARLRFLGATDTVTGSRYLVEHGNRRILIDCGLFQGYKVLRERNRRPFPVSPDSIDAVVLTHAHLDHTGYVPALVREGFRGPVFATHGTAELCTLLLPDSGHLQEEEAETALRRQSSRHASPRPLYTAEDAVHSLDQFRPCDFDQPVDLGAGLRATFRRAGHILGAAQVHLEAGGHSAHFTGDLGRDDDPLMYPPAPLERCDVLVTESTYGDRAHPPEDAERELGDVVSRVVRRGGVVLIASFAVGRAETLMLHLSRLSRRHRIPDVPIYLNSPMAVDATAMYQRHREEHRITDAEFREMYRLPTMVRTVDDSKLLNLRGGPMVIISASGMLTGGRVLHHLEAYADDPRNCIVLSGYQAGGTRGAALRDGARSLRVYGRDVAVRAEVVSLESLSAHADADAIIRWMAHAETPPRMTYVTHGELNASDALRRRIRHELGWPARVPEYLETVRLDEPQGPHRPTAAPAMEDGRRGAH</sequence>
<protein>
    <submittedName>
        <fullName evidence="5">MBL fold metallo-hydrolase</fullName>
        <ecNumber evidence="5">3.-.-.-</ecNumber>
    </submittedName>
</protein>
<dbReference type="InterPro" id="IPR036866">
    <property type="entry name" value="RibonucZ/Hydroxyglut_hydro"/>
</dbReference>
<dbReference type="Pfam" id="PF07521">
    <property type="entry name" value="RMMBL"/>
    <property type="match status" value="1"/>
</dbReference>
<dbReference type="GO" id="GO:0016787">
    <property type="term" value="F:hydrolase activity"/>
    <property type="evidence" value="ECO:0007669"/>
    <property type="project" value="UniProtKB-KW"/>
</dbReference>
<dbReference type="RefSeq" id="WP_323276990.1">
    <property type="nucleotide sequence ID" value="NZ_JAYGGQ010000001.1"/>
</dbReference>
<feature type="region of interest" description="Disordered" evidence="2">
    <location>
        <begin position="455"/>
        <end position="479"/>
    </location>
</feature>
<evidence type="ECO:0000313" key="5">
    <source>
        <dbReference type="EMBL" id="MEA5453223.1"/>
    </source>
</evidence>
<dbReference type="Gene3D" id="3.40.50.10890">
    <property type="match status" value="1"/>
</dbReference>
<dbReference type="InterPro" id="IPR011108">
    <property type="entry name" value="RMMBL"/>
</dbReference>
<keyword evidence="6" id="KW-1185">Reference proteome</keyword>